<proteinExistence type="predicted"/>
<dbReference type="Proteomes" id="UP000325672">
    <property type="component" value="Unassembled WGS sequence"/>
</dbReference>
<dbReference type="OrthoDB" id="4464330at2759"/>
<feature type="region of interest" description="Disordered" evidence="2">
    <location>
        <begin position="453"/>
        <end position="492"/>
    </location>
</feature>
<feature type="coiled-coil region" evidence="1">
    <location>
        <begin position="29"/>
        <end position="173"/>
    </location>
</feature>
<reference evidence="3 4" key="1">
    <citation type="submission" date="2019-04" db="EMBL/GenBank/DDBJ databases">
        <title>Friends and foes A comparative genomics study of 23 Aspergillus species from section Flavi.</title>
        <authorList>
            <consortium name="DOE Joint Genome Institute"/>
            <person name="Kjaerbolling I."/>
            <person name="Vesth T."/>
            <person name="Frisvad J.C."/>
            <person name="Nybo J.L."/>
            <person name="Theobald S."/>
            <person name="Kildgaard S."/>
            <person name="Isbrandt T."/>
            <person name="Kuo A."/>
            <person name="Sato A."/>
            <person name="Lyhne E.K."/>
            <person name="Kogle M.E."/>
            <person name="Wiebenga A."/>
            <person name="Kun R.S."/>
            <person name="Lubbers R.J."/>
            <person name="Makela M.R."/>
            <person name="Barry K."/>
            <person name="Chovatia M."/>
            <person name="Clum A."/>
            <person name="Daum C."/>
            <person name="Haridas S."/>
            <person name="He G."/>
            <person name="LaButti K."/>
            <person name="Lipzen A."/>
            <person name="Mondo S."/>
            <person name="Riley R."/>
            <person name="Salamov A."/>
            <person name="Simmons B.A."/>
            <person name="Magnuson J.K."/>
            <person name="Henrissat B."/>
            <person name="Mortensen U.H."/>
            <person name="Larsen T.O."/>
            <person name="Devries R.P."/>
            <person name="Grigoriev I.V."/>
            <person name="Machida M."/>
            <person name="Baker S.E."/>
            <person name="Andersen M.R."/>
        </authorList>
    </citation>
    <scope>NUCLEOTIDE SEQUENCE [LARGE SCALE GENOMIC DNA]</scope>
    <source>
        <strain evidence="3 4">CBS 117625</strain>
    </source>
</reference>
<dbReference type="RefSeq" id="XP_031911634.1">
    <property type="nucleotide sequence ID" value="XM_032062525.1"/>
</dbReference>
<keyword evidence="1" id="KW-0175">Coiled coil</keyword>
<organism evidence="3 4">
    <name type="scientific">Aspergillus pseudotamarii</name>
    <dbReference type="NCBI Taxonomy" id="132259"/>
    <lineage>
        <taxon>Eukaryota</taxon>
        <taxon>Fungi</taxon>
        <taxon>Dikarya</taxon>
        <taxon>Ascomycota</taxon>
        <taxon>Pezizomycotina</taxon>
        <taxon>Eurotiomycetes</taxon>
        <taxon>Eurotiomycetidae</taxon>
        <taxon>Eurotiales</taxon>
        <taxon>Aspergillaceae</taxon>
        <taxon>Aspergillus</taxon>
        <taxon>Aspergillus subgen. Circumdati</taxon>
    </lineage>
</organism>
<name>A0A5N6SPC1_ASPPS</name>
<dbReference type="EMBL" id="ML743592">
    <property type="protein sequence ID" value="KAE8135571.1"/>
    <property type="molecule type" value="Genomic_DNA"/>
</dbReference>
<sequence>MAPKDKSKDKSLWSSIKALQAAAEDTINYSKSIKNHEELQQRNIELENELKAAHSKIEDHQRHLEEEHQKQQLLLHEKAGLGDYVEERVKGWVEKENDLLTQLQAARTQIEKTRQDAETRLDAKLQDLSRKVHDQTEQLRRLRTQLDERDTKITGLQGRLEQSQEEVEELKRATQLEEFGPDLIQNIKDLEAALRDIIQRYFHKAFPPDACEKKVIDTIQYLQWKECTTPNPFSMFPTPALSQSTTLRASCVQCMISNHLSRNIFRSTFVEASAGRMPKSDALDQCDQITSQEKALLRALLVKAFSSDERRQVEENIENVVSEVVNLVEPLLETECIEFKEDLRRFLQDAASLWSKVQRSSKWVTTVTNVPRSAEVWRSNKGKDTDLPEYPILVLFPHFITPGEPSPLHMGTMTWGDSESTRQDPSKWLDGERAMFNRLNAVVLREVPRHGRSFTEHLNARKGHDSQTRQSRASKDNSISRGSEGNARQTLH</sequence>
<evidence type="ECO:0000256" key="1">
    <source>
        <dbReference type="SAM" id="Coils"/>
    </source>
</evidence>
<feature type="compositionally biased region" description="Basic and acidic residues" evidence="2">
    <location>
        <begin position="453"/>
        <end position="467"/>
    </location>
</feature>
<dbReference type="Gene3D" id="1.20.5.300">
    <property type="match status" value="1"/>
</dbReference>
<protein>
    <submittedName>
        <fullName evidence="3">Uncharacterized protein</fullName>
    </submittedName>
</protein>
<gene>
    <name evidence="3" type="ORF">BDV38DRAFT_294590</name>
</gene>
<dbReference type="GeneID" id="43646735"/>
<keyword evidence="4" id="KW-1185">Reference proteome</keyword>
<feature type="compositionally biased region" description="Polar residues" evidence="2">
    <location>
        <begin position="468"/>
        <end position="492"/>
    </location>
</feature>
<dbReference type="AlphaFoldDB" id="A0A5N6SPC1"/>
<evidence type="ECO:0000256" key="2">
    <source>
        <dbReference type="SAM" id="MobiDB-lite"/>
    </source>
</evidence>
<evidence type="ECO:0000313" key="3">
    <source>
        <dbReference type="EMBL" id="KAE8135571.1"/>
    </source>
</evidence>
<evidence type="ECO:0000313" key="4">
    <source>
        <dbReference type="Proteomes" id="UP000325672"/>
    </source>
</evidence>
<accession>A0A5N6SPC1</accession>